<comment type="caution">
    <text evidence="3">The sequence shown here is derived from an EMBL/GenBank/DDBJ whole genome shotgun (WGS) entry which is preliminary data.</text>
</comment>
<dbReference type="Gene3D" id="1.10.10.10">
    <property type="entry name" value="Winged helix-like DNA-binding domain superfamily/Winged helix DNA-binding domain"/>
    <property type="match status" value="1"/>
</dbReference>
<dbReference type="SUPFAM" id="SSF46689">
    <property type="entry name" value="Homeodomain-like"/>
    <property type="match status" value="1"/>
</dbReference>
<dbReference type="InterPro" id="IPR002514">
    <property type="entry name" value="Transposase_8"/>
</dbReference>
<gene>
    <name evidence="3" type="ORF">FVF58_45545</name>
</gene>
<name>A0A5B0G4E1_9BURK</name>
<dbReference type="EMBL" id="VTUZ01000062">
    <property type="protein sequence ID" value="KAA0998244.1"/>
    <property type="molecule type" value="Genomic_DNA"/>
</dbReference>
<dbReference type="GO" id="GO:0006313">
    <property type="term" value="P:DNA transposition"/>
    <property type="evidence" value="ECO:0007669"/>
    <property type="project" value="InterPro"/>
</dbReference>
<evidence type="ECO:0000256" key="1">
    <source>
        <dbReference type="SAM" id="Coils"/>
    </source>
</evidence>
<feature type="region of interest" description="Disordered" evidence="2">
    <location>
        <begin position="99"/>
        <end position="120"/>
    </location>
</feature>
<dbReference type="RefSeq" id="WP_149676125.1">
    <property type="nucleotide sequence ID" value="NZ_VTUZ01000062.1"/>
</dbReference>
<keyword evidence="4" id="KW-1185">Reference proteome</keyword>
<accession>A0A5B0G4E1</accession>
<reference evidence="3 4" key="1">
    <citation type="submission" date="2019-08" db="EMBL/GenBank/DDBJ databases">
        <title>Paraburkholderia sp. DCY113.</title>
        <authorList>
            <person name="Kang J."/>
        </authorList>
    </citation>
    <scope>NUCLEOTIDE SEQUENCE [LARGE SCALE GENOMIC DNA]</scope>
    <source>
        <strain evidence="3 4">DCY113</strain>
    </source>
</reference>
<dbReference type="InterPro" id="IPR036388">
    <property type="entry name" value="WH-like_DNA-bd_sf"/>
</dbReference>
<dbReference type="Pfam" id="PF01527">
    <property type="entry name" value="HTH_Tnp_1"/>
    <property type="match status" value="1"/>
</dbReference>
<dbReference type="AlphaFoldDB" id="A0A5B0G4E1"/>
<dbReference type="GO" id="GO:0004803">
    <property type="term" value="F:transposase activity"/>
    <property type="evidence" value="ECO:0007669"/>
    <property type="project" value="InterPro"/>
</dbReference>
<sequence length="120" mass="13172">MPARGSYRRHSGEFKLQLCTDIRTGKIGRRDASRTHGLSANLLQLWLTQYDRGDLNEEEAAASVVAEYEAKVAALERKVGQLTMELDLLKKSPRLRLVSDGAPSSIVSGPHPARSGKDAK</sequence>
<evidence type="ECO:0000313" key="3">
    <source>
        <dbReference type="EMBL" id="KAA0998244.1"/>
    </source>
</evidence>
<evidence type="ECO:0000256" key="2">
    <source>
        <dbReference type="SAM" id="MobiDB-lite"/>
    </source>
</evidence>
<proteinExistence type="predicted"/>
<organism evidence="3 4">
    <name type="scientific">Paraburkholderia panacisoli</name>
    <dbReference type="NCBI Taxonomy" id="2603818"/>
    <lineage>
        <taxon>Bacteria</taxon>
        <taxon>Pseudomonadati</taxon>
        <taxon>Pseudomonadota</taxon>
        <taxon>Betaproteobacteria</taxon>
        <taxon>Burkholderiales</taxon>
        <taxon>Burkholderiaceae</taxon>
        <taxon>Paraburkholderia</taxon>
    </lineage>
</organism>
<keyword evidence="1" id="KW-0175">Coiled coil</keyword>
<dbReference type="Proteomes" id="UP000325273">
    <property type="component" value="Unassembled WGS sequence"/>
</dbReference>
<dbReference type="InterPro" id="IPR009057">
    <property type="entry name" value="Homeodomain-like_sf"/>
</dbReference>
<evidence type="ECO:0000313" key="4">
    <source>
        <dbReference type="Proteomes" id="UP000325273"/>
    </source>
</evidence>
<protein>
    <submittedName>
        <fullName evidence="3">Transposase</fullName>
    </submittedName>
</protein>
<dbReference type="GO" id="GO:0003677">
    <property type="term" value="F:DNA binding"/>
    <property type="evidence" value="ECO:0007669"/>
    <property type="project" value="InterPro"/>
</dbReference>
<feature type="coiled-coil region" evidence="1">
    <location>
        <begin position="58"/>
        <end position="92"/>
    </location>
</feature>